<accession>A0A1B0AZ82</accession>
<reference evidence="3" key="1">
    <citation type="submission" date="2015-01" db="EMBL/GenBank/DDBJ databases">
        <authorList>
            <person name="Aksoy S."/>
            <person name="Warren W."/>
            <person name="Wilson R.K."/>
        </authorList>
    </citation>
    <scope>NUCLEOTIDE SEQUENCE [LARGE SCALE GENOMIC DNA]</scope>
    <source>
        <strain evidence="3">IAEA</strain>
    </source>
</reference>
<evidence type="ECO:0000313" key="3">
    <source>
        <dbReference type="Proteomes" id="UP000092460"/>
    </source>
</evidence>
<protein>
    <submittedName>
        <fullName evidence="2">Uncharacterized protein</fullName>
    </submittedName>
</protein>
<evidence type="ECO:0000256" key="1">
    <source>
        <dbReference type="SAM" id="MobiDB-lite"/>
    </source>
</evidence>
<dbReference type="Proteomes" id="UP000092460">
    <property type="component" value="Unassembled WGS sequence"/>
</dbReference>
<dbReference type="EMBL" id="JXJN01006201">
    <property type="status" value="NOT_ANNOTATED_CDS"/>
    <property type="molecule type" value="Genomic_DNA"/>
</dbReference>
<dbReference type="AlphaFoldDB" id="A0A1B0AZ82"/>
<organism evidence="2 3">
    <name type="scientific">Glossina palpalis gambiensis</name>
    <dbReference type="NCBI Taxonomy" id="67801"/>
    <lineage>
        <taxon>Eukaryota</taxon>
        <taxon>Metazoa</taxon>
        <taxon>Ecdysozoa</taxon>
        <taxon>Arthropoda</taxon>
        <taxon>Hexapoda</taxon>
        <taxon>Insecta</taxon>
        <taxon>Pterygota</taxon>
        <taxon>Neoptera</taxon>
        <taxon>Endopterygota</taxon>
        <taxon>Diptera</taxon>
        <taxon>Brachycera</taxon>
        <taxon>Muscomorpha</taxon>
        <taxon>Hippoboscoidea</taxon>
        <taxon>Glossinidae</taxon>
        <taxon>Glossina</taxon>
    </lineage>
</organism>
<keyword evidence="3" id="KW-1185">Reference proteome</keyword>
<reference evidence="2" key="2">
    <citation type="submission" date="2020-05" db="UniProtKB">
        <authorList>
            <consortium name="EnsemblMetazoa"/>
        </authorList>
    </citation>
    <scope>IDENTIFICATION</scope>
    <source>
        <strain evidence="2">IAEA</strain>
    </source>
</reference>
<dbReference type="EnsemblMetazoa" id="GPPI013624-RA">
    <property type="protein sequence ID" value="GPPI013624-PA"/>
    <property type="gene ID" value="GPPI013624"/>
</dbReference>
<name>A0A1B0AZ82_9MUSC</name>
<feature type="region of interest" description="Disordered" evidence="1">
    <location>
        <begin position="95"/>
        <end position="144"/>
    </location>
</feature>
<dbReference type="VEuPathDB" id="VectorBase:GPPI013624"/>
<sequence length="144" mass="16056">YCLRNLRRDKVYVPADAKEYTNNDINKHSLTHTMRTLVKLLDESNLGDANTSGARAGTILSENKKKQNLFCKKKIHETCALVGVTKEDKITNIVINSGRGPNARGGQIQLQRDHHHQPPKQSEPAPSSTNTATADEKRKLKSNL</sequence>
<proteinExistence type="predicted"/>
<feature type="compositionally biased region" description="Polar residues" evidence="1">
    <location>
        <begin position="124"/>
        <end position="133"/>
    </location>
</feature>
<evidence type="ECO:0000313" key="2">
    <source>
        <dbReference type="EnsemblMetazoa" id="GPPI013624-PA"/>
    </source>
</evidence>